<dbReference type="GO" id="GO:0016887">
    <property type="term" value="F:ATP hydrolysis activity"/>
    <property type="evidence" value="ECO:0007669"/>
    <property type="project" value="InterPro"/>
</dbReference>
<name>A0A317T8Q5_9CHLB</name>
<dbReference type="SMART" id="SM00382">
    <property type="entry name" value="AAA"/>
    <property type="match status" value="1"/>
</dbReference>
<sequence>MPILLEIESLGFSYENAFSPVFSELNLSVGQEEFIVVKGASGTGKSTLLRLICRLQAYDEGHILFKRRSIESYKPAELRRSIIYVAQIPSMIDASVRENLLFPFSFAVNGSMAEPADARLTEMLEQFYLQDVSLLQQARNLSVGQQQRIALMRALLLDPEILLLDEPTSALDAKSASMVFSIVEHLNTRQGKTIIMVTHSNRSLSTISPVEYLLEQSKLRKI</sequence>
<evidence type="ECO:0000259" key="3">
    <source>
        <dbReference type="PROSITE" id="PS50893"/>
    </source>
</evidence>
<dbReference type="SUPFAM" id="SSF52540">
    <property type="entry name" value="P-loop containing nucleoside triphosphate hydrolases"/>
    <property type="match status" value="1"/>
</dbReference>
<dbReference type="OrthoDB" id="9769100at2"/>
<evidence type="ECO:0000256" key="2">
    <source>
        <dbReference type="ARBA" id="ARBA00022840"/>
    </source>
</evidence>
<dbReference type="InterPro" id="IPR003593">
    <property type="entry name" value="AAA+_ATPase"/>
</dbReference>
<dbReference type="PANTHER" id="PTHR43423:SF1">
    <property type="entry name" value="ABC TRANSPORTER I FAMILY MEMBER 17"/>
    <property type="match status" value="1"/>
</dbReference>
<comment type="caution">
    <text evidence="4">The sequence shown here is derived from an EMBL/GenBank/DDBJ whole genome shotgun (WGS) entry which is preliminary data.</text>
</comment>
<evidence type="ECO:0000313" key="4">
    <source>
        <dbReference type="EMBL" id="PWW83093.1"/>
    </source>
</evidence>
<dbReference type="Proteomes" id="UP000246278">
    <property type="component" value="Unassembled WGS sequence"/>
</dbReference>
<dbReference type="InterPro" id="IPR027417">
    <property type="entry name" value="P-loop_NTPase"/>
</dbReference>
<evidence type="ECO:0000313" key="5">
    <source>
        <dbReference type="Proteomes" id="UP000246278"/>
    </source>
</evidence>
<accession>A0A317T8Q5</accession>
<keyword evidence="1" id="KW-0547">Nucleotide-binding</keyword>
<proteinExistence type="predicted"/>
<keyword evidence="5" id="KW-1185">Reference proteome</keyword>
<evidence type="ECO:0000256" key="1">
    <source>
        <dbReference type="ARBA" id="ARBA00022741"/>
    </source>
</evidence>
<reference evidence="5" key="1">
    <citation type="submission" date="2017-10" db="EMBL/GenBank/DDBJ databases">
        <authorList>
            <person name="Gaisin V.A."/>
            <person name="Rysina M.S."/>
            <person name="Grouzdev D.S."/>
        </authorList>
    </citation>
    <scope>NUCLEOTIDE SEQUENCE [LARGE SCALE GENOMIC DNA]</scope>
    <source>
        <strain evidence="5">V1</strain>
    </source>
</reference>
<feature type="domain" description="ABC transporter" evidence="3">
    <location>
        <begin position="5"/>
        <end position="222"/>
    </location>
</feature>
<dbReference type="Pfam" id="PF00005">
    <property type="entry name" value="ABC_tran"/>
    <property type="match status" value="1"/>
</dbReference>
<gene>
    <name evidence="4" type="ORF">CR164_00580</name>
</gene>
<dbReference type="InterPro" id="IPR003439">
    <property type="entry name" value="ABC_transporter-like_ATP-bd"/>
</dbReference>
<dbReference type="PANTHER" id="PTHR43423">
    <property type="entry name" value="ABC TRANSPORTER I FAMILY MEMBER 17"/>
    <property type="match status" value="1"/>
</dbReference>
<dbReference type="Gene3D" id="3.40.50.300">
    <property type="entry name" value="P-loop containing nucleotide triphosphate hydrolases"/>
    <property type="match status" value="1"/>
</dbReference>
<protein>
    <submittedName>
        <fullName evidence="4">ABC transporter</fullName>
    </submittedName>
</protein>
<dbReference type="EMBL" id="PDNZ01000001">
    <property type="protein sequence ID" value="PWW83093.1"/>
    <property type="molecule type" value="Genomic_DNA"/>
</dbReference>
<organism evidence="4 5">
    <name type="scientific">Prosthecochloris marina</name>
    <dbReference type="NCBI Taxonomy" id="2017681"/>
    <lineage>
        <taxon>Bacteria</taxon>
        <taxon>Pseudomonadati</taxon>
        <taxon>Chlorobiota</taxon>
        <taxon>Chlorobiia</taxon>
        <taxon>Chlorobiales</taxon>
        <taxon>Chlorobiaceae</taxon>
        <taxon>Prosthecochloris</taxon>
    </lineage>
</organism>
<keyword evidence="2" id="KW-0067">ATP-binding</keyword>
<dbReference type="RefSeq" id="WP_110021975.1">
    <property type="nucleotide sequence ID" value="NZ_PDNZ01000001.1"/>
</dbReference>
<dbReference type="PROSITE" id="PS50893">
    <property type="entry name" value="ABC_TRANSPORTER_2"/>
    <property type="match status" value="1"/>
</dbReference>
<dbReference type="GO" id="GO:0005524">
    <property type="term" value="F:ATP binding"/>
    <property type="evidence" value="ECO:0007669"/>
    <property type="project" value="UniProtKB-KW"/>
</dbReference>
<dbReference type="AlphaFoldDB" id="A0A317T8Q5"/>